<dbReference type="Gene3D" id="1.10.1200.10">
    <property type="entry name" value="ACP-like"/>
    <property type="match status" value="1"/>
</dbReference>
<dbReference type="InterPro" id="IPR036736">
    <property type="entry name" value="ACP-like_sf"/>
</dbReference>
<name>A0ABV1XDA0_9ACTN</name>
<protein>
    <submittedName>
        <fullName evidence="2">Phosphopantetheine-binding protein</fullName>
    </submittedName>
</protein>
<evidence type="ECO:0000259" key="1">
    <source>
        <dbReference type="PROSITE" id="PS50075"/>
    </source>
</evidence>
<organism evidence="2 3">
    <name type="scientific">Streptomyces hyaluromycini</name>
    <dbReference type="NCBI Taxonomy" id="1377993"/>
    <lineage>
        <taxon>Bacteria</taxon>
        <taxon>Bacillati</taxon>
        <taxon>Actinomycetota</taxon>
        <taxon>Actinomycetes</taxon>
        <taxon>Kitasatosporales</taxon>
        <taxon>Streptomycetaceae</taxon>
        <taxon>Streptomyces</taxon>
    </lineage>
</organism>
<dbReference type="PANTHER" id="PTHR45527">
    <property type="entry name" value="NONRIBOSOMAL PEPTIDE SYNTHETASE"/>
    <property type="match status" value="1"/>
</dbReference>
<reference evidence="2 3" key="1">
    <citation type="submission" date="2024-06" db="EMBL/GenBank/DDBJ databases">
        <title>The Natural Products Discovery Center: Release of the First 8490 Sequenced Strains for Exploring Actinobacteria Biosynthetic Diversity.</title>
        <authorList>
            <person name="Kalkreuter E."/>
            <person name="Kautsar S.A."/>
            <person name="Yang D."/>
            <person name="Bader C.D."/>
            <person name="Teijaro C.N."/>
            <person name="Fluegel L."/>
            <person name="Davis C.M."/>
            <person name="Simpson J.R."/>
            <person name="Lauterbach L."/>
            <person name="Steele A.D."/>
            <person name="Gui C."/>
            <person name="Meng S."/>
            <person name="Li G."/>
            <person name="Viehrig K."/>
            <person name="Ye F."/>
            <person name="Su P."/>
            <person name="Kiefer A.F."/>
            <person name="Nichols A."/>
            <person name="Cepeda A.J."/>
            <person name="Yan W."/>
            <person name="Fan B."/>
            <person name="Jiang Y."/>
            <person name="Adhikari A."/>
            <person name="Zheng C.-J."/>
            <person name="Schuster L."/>
            <person name="Cowan T.M."/>
            <person name="Smanski M.J."/>
            <person name="Chevrette M.G."/>
            <person name="De Carvalho L.P.S."/>
            <person name="Shen B."/>
        </authorList>
    </citation>
    <scope>NUCLEOTIDE SEQUENCE [LARGE SCALE GENOMIC DNA]</scope>
    <source>
        <strain evidence="2 3">NPDC000234</strain>
    </source>
</reference>
<evidence type="ECO:0000313" key="3">
    <source>
        <dbReference type="Proteomes" id="UP001474181"/>
    </source>
</evidence>
<dbReference type="PANTHER" id="PTHR45527:SF1">
    <property type="entry name" value="FATTY ACID SYNTHASE"/>
    <property type="match status" value="1"/>
</dbReference>
<gene>
    <name evidence="2" type="ORF">ABT404_46770</name>
</gene>
<dbReference type="Pfam" id="PF00550">
    <property type="entry name" value="PP-binding"/>
    <property type="match status" value="1"/>
</dbReference>
<keyword evidence="3" id="KW-1185">Reference proteome</keyword>
<dbReference type="Proteomes" id="UP001474181">
    <property type="component" value="Unassembled WGS sequence"/>
</dbReference>
<feature type="domain" description="Carrier" evidence="1">
    <location>
        <begin position="15"/>
        <end position="90"/>
    </location>
</feature>
<sequence>MTGPREDHVDTEFEAPANDLEQGIAAILAEVLSVDRIGRTDSFYDFSGTSLQAIRICVRIEQRLGIKAKPEWLFSHDVVEDLARRLAEQQQEPVR</sequence>
<dbReference type="RefSeq" id="WP_350790907.1">
    <property type="nucleotide sequence ID" value="NZ_JBEPEK010000679.1"/>
</dbReference>
<comment type="caution">
    <text evidence="2">The sequence shown here is derived from an EMBL/GenBank/DDBJ whole genome shotgun (WGS) entry which is preliminary data.</text>
</comment>
<accession>A0ABV1XDA0</accession>
<dbReference type="InterPro" id="IPR009081">
    <property type="entry name" value="PP-bd_ACP"/>
</dbReference>
<dbReference type="PROSITE" id="PS50075">
    <property type="entry name" value="CARRIER"/>
    <property type="match status" value="1"/>
</dbReference>
<dbReference type="SUPFAM" id="SSF47336">
    <property type="entry name" value="ACP-like"/>
    <property type="match status" value="1"/>
</dbReference>
<dbReference type="EMBL" id="JBEPEK010000679">
    <property type="protein sequence ID" value="MER7186885.1"/>
    <property type="molecule type" value="Genomic_DNA"/>
</dbReference>
<evidence type="ECO:0000313" key="2">
    <source>
        <dbReference type="EMBL" id="MER7186885.1"/>
    </source>
</evidence>
<proteinExistence type="predicted"/>